<comment type="subunit">
    <text evidence="9 10">Homodimer.</text>
</comment>
<sequence length="249" mass="26793">MRKPIIAGNWKMFKTIAEADSFVQHLPVVEQEVDVVVCAPFTALFSLTEPLRAKNIALGAQNVHWESEGAFTGEVSPGMLAEIGVKYVIIGHSERRAYFNETDETVNRKVRSALDARLMPIVCVGENLSVREAGQTSTIVNGQITAALSELSAEQLNQIVIAYEPIWAIGTGQTATAEEANEVIKAIRGCIAEQFGSQWAEQVRIQYGGSVNPQNIQGFMSQSDIDGALVGGASLTPDSFIALVKGAAE</sequence>
<dbReference type="OrthoDB" id="9809429at2"/>
<dbReference type="PANTHER" id="PTHR21139">
    <property type="entry name" value="TRIOSEPHOSPHATE ISOMERASE"/>
    <property type="match status" value="1"/>
</dbReference>
<dbReference type="InterPro" id="IPR013785">
    <property type="entry name" value="Aldolase_TIM"/>
</dbReference>
<dbReference type="RefSeq" id="WP_120190912.1">
    <property type="nucleotide sequence ID" value="NZ_MCHY01000011.1"/>
</dbReference>
<comment type="similarity">
    <text evidence="2 9 10">Belongs to the triosephosphate isomerase family.</text>
</comment>
<evidence type="ECO:0000256" key="4">
    <source>
        <dbReference type="ARBA" id="ARBA00019397"/>
    </source>
</evidence>
<keyword evidence="5 9" id="KW-0312">Gluconeogenesis</keyword>
<evidence type="ECO:0000256" key="3">
    <source>
        <dbReference type="ARBA" id="ARBA00011940"/>
    </source>
</evidence>
<dbReference type="FunFam" id="3.20.20.70:FF:000016">
    <property type="entry name" value="Triosephosphate isomerase"/>
    <property type="match status" value="1"/>
</dbReference>
<evidence type="ECO:0000313" key="11">
    <source>
        <dbReference type="EMBL" id="RKD21795.1"/>
    </source>
</evidence>
<comment type="pathway">
    <text evidence="9 10">Carbohydrate biosynthesis; gluconeogenesis.</text>
</comment>
<feature type="binding site" evidence="9">
    <location>
        <begin position="9"/>
        <end position="11"/>
    </location>
    <ligand>
        <name>substrate</name>
    </ligand>
</feature>
<dbReference type="GO" id="GO:0019563">
    <property type="term" value="P:glycerol catabolic process"/>
    <property type="evidence" value="ECO:0007669"/>
    <property type="project" value="TreeGrafter"/>
</dbReference>
<comment type="pathway">
    <text evidence="1 9 10">Carbohydrate degradation; glycolysis; D-glyceraldehyde 3-phosphate from glycerone phosphate: step 1/1.</text>
</comment>
<evidence type="ECO:0000313" key="12">
    <source>
        <dbReference type="Proteomes" id="UP000284219"/>
    </source>
</evidence>
<dbReference type="InterPro" id="IPR035990">
    <property type="entry name" value="TIM_sf"/>
</dbReference>
<protein>
    <recommendedName>
        <fullName evidence="4 9">Triosephosphate isomerase</fullName>
        <shortName evidence="9">TIM</shortName>
        <shortName evidence="9">TPI</shortName>
        <ecNumber evidence="3 9">5.3.1.1</ecNumber>
    </recommendedName>
    <alternativeName>
        <fullName evidence="9">Triose-phosphate isomerase</fullName>
    </alternativeName>
</protein>
<dbReference type="CDD" id="cd00311">
    <property type="entry name" value="TIM"/>
    <property type="match status" value="1"/>
</dbReference>
<dbReference type="SUPFAM" id="SSF51351">
    <property type="entry name" value="Triosephosphate isomerase (TIM)"/>
    <property type="match status" value="1"/>
</dbReference>
<dbReference type="UniPathway" id="UPA00138"/>
<name>A0A419SEN7_9BACL</name>
<dbReference type="GO" id="GO:0006096">
    <property type="term" value="P:glycolytic process"/>
    <property type="evidence" value="ECO:0007669"/>
    <property type="project" value="UniProtKB-UniRule"/>
</dbReference>
<reference evidence="11 12" key="1">
    <citation type="submission" date="2016-08" db="EMBL/GenBank/DDBJ databases">
        <title>Novel Firmicute Genomes.</title>
        <authorList>
            <person name="Poppleton D.I."/>
            <person name="Gribaldo S."/>
        </authorList>
    </citation>
    <scope>NUCLEOTIDE SEQUENCE [LARGE SCALE GENOMIC DNA]</scope>
    <source>
        <strain evidence="11 12">RAOx-1</strain>
    </source>
</reference>
<comment type="subcellular location">
    <subcellularLocation>
        <location evidence="9 10">Cytoplasm</location>
    </subcellularLocation>
</comment>
<keyword evidence="7 9" id="KW-0324">Glycolysis</keyword>
<dbReference type="PROSITE" id="PS00171">
    <property type="entry name" value="TIM_1"/>
    <property type="match status" value="1"/>
</dbReference>
<dbReference type="EMBL" id="MCHY01000011">
    <property type="protein sequence ID" value="RKD21795.1"/>
    <property type="molecule type" value="Genomic_DNA"/>
</dbReference>
<dbReference type="InterPro" id="IPR000652">
    <property type="entry name" value="Triosephosphate_isomerase"/>
</dbReference>
<dbReference type="GO" id="GO:0046166">
    <property type="term" value="P:glyceraldehyde-3-phosphate biosynthetic process"/>
    <property type="evidence" value="ECO:0007669"/>
    <property type="project" value="TreeGrafter"/>
</dbReference>
<feature type="binding site" evidence="9">
    <location>
        <position position="210"/>
    </location>
    <ligand>
        <name>substrate</name>
    </ligand>
</feature>
<evidence type="ECO:0000256" key="7">
    <source>
        <dbReference type="ARBA" id="ARBA00023152"/>
    </source>
</evidence>
<keyword evidence="6 9" id="KW-0963">Cytoplasm</keyword>
<dbReference type="HAMAP" id="MF_00147_B">
    <property type="entry name" value="TIM_B"/>
    <property type="match status" value="1"/>
</dbReference>
<dbReference type="Pfam" id="PF00121">
    <property type="entry name" value="TIM"/>
    <property type="match status" value="1"/>
</dbReference>
<comment type="catalytic activity">
    <reaction evidence="9 10">
        <text>D-glyceraldehyde 3-phosphate = dihydroxyacetone phosphate</text>
        <dbReference type="Rhea" id="RHEA:18585"/>
        <dbReference type="ChEBI" id="CHEBI:57642"/>
        <dbReference type="ChEBI" id="CHEBI:59776"/>
        <dbReference type="EC" id="5.3.1.1"/>
    </reaction>
</comment>
<dbReference type="GO" id="GO:0005829">
    <property type="term" value="C:cytosol"/>
    <property type="evidence" value="ECO:0007669"/>
    <property type="project" value="TreeGrafter"/>
</dbReference>
<organism evidence="11 12">
    <name type="scientific">Ammoniphilus oxalaticus</name>
    <dbReference type="NCBI Taxonomy" id="66863"/>
    <lineage>
        <taxon>Bacteria</taxon>
        <taxon>Bacillati</taxon>
        <taxon>Bacillota</taxon>
        <taxon>Bacilli</taxon>
        <taxon>Bacillales</taxon>
        <taxon>Paenibacillaceae</taxon>
        <taxon>Aneurinibacillus group</taxon>
        <taxon>Ammoniphilus</taxon>
    </lineage>
</organism>
<gene>
    <name evidence="9" type="primary">tpiA</name>
    <name evidence="11" type="ORF">BEP19_14350</name>
</gene>
<dbReference type="GO" id="GO:0004807">
    <property type="term" value="F:triose-phosphate isomerase activity"/>
    <property type="evidence" value="ECO:0007669"/>
    <property type="project" value="UniProtKB-UniRule"/>
</dbReference>
<dbReference type="AlphaFoldDB" id="A0A419SEN7"/>
<comment type="caution">
    <text evidence="11">The sequence shown here is derived from an EMBL/GenBank/DDBJ whole genome shotgun (WGS) entry which is preliminary data.</text>
</comment>
<dbReference type="Gene3D" id="3.20.20.70">
    <property type="entry name" value="Aldolase class I"/>
    <property type="match status" value="1"/>
</dbReference>
<dbReference type="PANTHER" id="PTHR21139:SF42">
    <property type="entry name" value="TRIOSEPHOSPHATE ISOMERASE"/>
    <property type="match status" value="1"/>
</dbReference>
<dbReference type="InterPro" id="IPR020861">
    <property type="entry name" value="Triosephosphate_isomerase_AS"/>
</dbReference>
<keyword evidence="8 9" id="KW-0413">Isomerase</keyword>
<accession>A0A419SEN7</accession>
<comment type="function">
    <text evidence="9">Involved in the gluconeogenesis. Catalyzes stereospecifically the conversion of dihydroxyacetone phosphate (DHAP) to D-glyceraldehyde-3-phosphate (G3P).</text>
</comment>
<evidence type="ECO:0000256" key="8">
    <source>
        <dbReference type="ARBA" id="ARBA00023235"/>
    </source>
</evidence>
<feature type="active site" description="Electrophile" evidence="9">
    <location>
        <position position="92"/>
    </location>
</feature>
<dbReference type="EC" id="5.3.1.1" evidence="3 9"/>
<evidence type="ECO:0000256" key="9">
    <source>
        <dbReference type="HAMAP-Rule" id="MF_00147"/>
    </source>
</evidence>
<dbReference type="PROSITE" id="PS51440">
    <property type="entry name" value="TIM_2"/>
    <property type="match status" value="1"/>
</dbReference>
<evidence type="ECO:0000256" key="1">
    <source>
        <dbReference type="ARBA" id="ARBA00004680"/>
    </source>
</evidence>
<keyword evidence="12" id="KW-1185">Reference proteome</keyword>
<dbReference type="UniPathway" id="UPA00109">
    <property type="reaction ID" value="UER00189"/>
</dbReference>
<dbReference type="Proteomes" id="UP000284219">
    <property type="component" value="Unassembled WGS sequence"/>
</dbReference>
<dbReference type="InterPro" id="IPR022896">
    <property type="entry name" value="TrioseP_Isoase_bac/euk"/>
</dbReference>
<feature type="active site" description="Proton acceptor" evidence="9">
    <location>
        <position position="164"/>
    </location>
</feature>
<feature type="binding site" evidence="9">
    <location>
        <position position="170"/>
    </location>
    <ligand>
        <name>substrate</name>
    </ligand>
</feature>
<evidence type="ECO:0000256" key="5">
    <source>
        <dbReference type="ARBA" id="ARBA00022432"/>
    </source>
</evidence>
<feature type="binding site" evidence="9">
    <location>
        <begin position="231"/>
        <end position="232"/>
    </location>
    <ligand>
        <name>substrate</name>
    </ligand>
</feature>
<dbReference type="GO" id="GO:0006094">
    <property type="term" value="P:gluconeogenesis"/>
    <property type="evidence" value="ECO:0007669"/>
    <property type="project" value="UniProtKB-UniRule"/>
</dbReference>
<evidence type="ECO:0000256" key="6">
    <source>
        <dbReference type="ARBA" id="ARBA00022490"/>
    </source>
</evidence>
<dbReference type="NCBIfam" id="TIGR00419">
    <property type="entry name" value="tim"/>
    <property type="match status" value="1"/>
</dbReference>
<proteinExistence type="inferred from homology"/>
<evidence type="ECO:0000256" key="10">
    <source>
        <dbReference type="RuleBase" id="RU363013"/>
    </source>
</evidence>
<evidence type="ECO:0000256" key="2">
    <source>
        <dbReference type="ARBA" id="ARBA00007422"/>
    </source>
</evidence>